<dbReference type="Pfam" id="PF06319">
    <property type="entry name" value="MmcB-like"/>
    <property type="match status" value="1"/>
</dbReference>
<evidence type="ECO:0000313" key="1">
    <source>
        <dbReference type="EMBL" id="MFC6035105.1"/>
    </source>
</evidence>
<gene>
    <name evidence="1" type="ORF">ACFMB1_06085</name>
</gene>
<sequence>MQNTLLLPEAADADPCRPDRTLALTRGVTRLFLDLGLAPLCEFRLANGRRADVAGIDRKGRLIIAEVKSCRADFEVDQKWPDYRDYCDQFYFAVDTDFPRDLLPGDEGLIIADEYGGAIARTAEDRPLNAARRKAVTLRFARQAAARSFAVAIDS</sequence>
<keyword evidence="2" id="KW-1185">Reference proteome</keyword>
<accession>A0ABW1KSX8</accession>
<proteinExistence type="predicted"/>
<reference evidence="1 2" key="1">
    <citation type="submission" date="2024-09" db="EMBL/GenBank/DDBJ databases">
        <authorList>
            <person name="Zhang Z.-H."/>
        </authorList>
    </citation>
    <scope>NUCLEOTIDE SEQUENCE [LARGE SCALE GENOMIC DNA]</scope>
    <source>
        <strain evidence="1 2">HHTR114</strain>
    </source>
</reference>
<evidence type="ECO:0000313" key="2">
    <source>
        <dbReference type="Proteomes" id="UP001596116"/>
    </source>
</evidence>
<dbReference type="Proteomes" id="UP001596116">
    <property type="component" value="Unassembled WGS sequence"/>
</dbReference>
<comment type="caution">
    <text evidence="1">The sequence shown here is derived from an EMBL/GenBank/DDBJ whole genome shotgun (WGS) entry which is preliminary data.</text>
</comment>
<organism evidence="1 2">
    <name type="scientific">Hyphococcus aureus</name>
    <dbReference type="NCBI Taxonomy" id="2666033"/>
    <lineage>
        <taxon>Bacteria</taxon>
        <taxon>Pseudomonadati</taxon>
        <taxon>Pseudomonadota</taxon>
        <taxon>Alphaproteobacteria</taxon>
        <taxon>Parvularculales</taxon>
        <taxon>Parvularculaceae</taxon>
        <taxon>Hyphococcus</taxon>
    </lineage>
</organism>
<name>A0ABW1KSX8_9PROT</name>
<dbReference type="InterPro" id="IPR009394">
    <property type="entry name" value="MmcB-like"/>
</dbReference>
<dbReference type="RefSeq" id="WP_379879566.1">
    <property type="nucleotide sequence ID" value="NZ_JBHPON010000001.1"/>
</dbReference>
<dbReference type="PIRSF" id="PIRSF031796">
    <property type="entry name" value="UPC031796"/>
    <property type="match status" value="1"/>
</dbReference>
<dbReference type="EMBL" id="JBHPON010000001">
    <property type="protein sequence ID" value="MFC6035105.1"/>
    <property type="molecule type" value="Genomic_DNA"/>
</dbReference>
<protein>
    <submittedName>
        <fullName evidence="1">MmcB family DNA repair protein</fullName>
    </submittedName>
</protein>